<evidence type="ECO:0000256" key="4">
    <source>
        <dbReference type="ARBA" id="ARBA00022525"/>
    </source>
</evidence>
<evidence type="ECO:0000256" key="3">
    <source>
        <dbReference type="ARBA" id="ARBA00022471"/>
    </source>
</evidence>
<dbReference type="Proteomes" id="UP001293254">
    <property type="component" value="Unassembled WGS sequence"/>
</dbReference>
<reference evidence="7" key="1">
    <citation type="submission" date="2020-06" db="EMBL/GenBank/DDBJ databases">
        <authorList>
            <person name="Li T."/>
            <person name="Hu X."/>
            <person name="Zhang T."/>
            <person name="Song X."/>
            <person name="Zhang H."/>
            <person name="Dai N."/>
            <person name="Sheng W."/>
            <person name="Hou X."/>
            <person name="Wei L."/>
        </authorList>
    </citation>
    <scope>NUCLEOTIDE SEQUENCE</scope>
    <source>
        <strain evidence="7">3651</strain>
        <tissue evidence="7">Leaf</tissue>
    </source>
</reference>
<proteinExistence type="inferred from homology"/>
<dbReference type="AlphaFoldDB" id="A0AAE1Z3L0"/>
<evidence type="ECO:0000256" key="6">
    <source>
        <dbReference type="RuleBase" id="RU367044"/>
    </source>
</evidence>
<gene>
    <name evidence="7" type="ORF">Salat_0469000</name>
</gene>
<evidence type="ECO:0000256" key="2">
    <source>
        <dbReference type="ARBA" id="ARBA00005581"/>
    </source>
</evidence>
<comment type="similarity">
    <text evidence="2 6">Belongs to the plant self-incompatibility (S1) protein family.</text>
</comment>
<dbReference type="InterPro" id="IPR010264">
    <property type="entry name" value="Self-incomp_S1"/>
</dbReference>
<comment type="caution">
    <text evidence="7">The sequence shown here is derived from an EMBL/GenBank/DDBJ whole genome shotgun (WGS) entry which is preliminary data.</text>
</comment>
<name>A0AAE1Z3L0_9LAMI</name>
<dbReference type="Pfam" id="PF05938">
    <property type="entry name" value="Self-incomp_S1"/>
    <property type="match status" value="1"/>
</dbReference>
<comment type="subcellular location">
    <subcellularLocation>
        <location evidence="1 6">Secreted</location>
    </subcellularLocation>
</comment>
<evidence type="ECO:0000313" key="7">
    <source>
        <dbReference type="EMBL" id="KAK4441341.1"/>
    </source>
</evidence>
<keyword evidence="3 6" id="KW-0713">Self-incompatibility</keyword>
<evidence type="ECO:0000256" key="5">
    <source>
        <dbReference type="ARBA" id="ARBA00022729"/>
    </source>
</evidence>
<keyword evidence="4 6" id="KW-0964">Secreted</keyword>
<accession>A0AAE1Z3L0</accession>
<dbReference type="EMBL" id="JACGWO010000001">
    <property type="protein sequence ID" value="KAK4441341.1"/>
    <property type="molecule type" value="Genomic_DNA"/>
</dbReference>
<keyword evidence="5 6" id="KW-0732">Signal</keyword>
<organism evidence="7 8">
    <name type="scientific">Sesamum alatum</name>
    <dbReference type="NCBI Taxonomy" id="300844"/>
    <lineage>
        <taxon>Eukaryota</taxon>
        <taxon>Viridiplantae</taxon>
        <taxon>Streptophyta</taxon>
        <taxon>Embryophyta</taxon>
        <taxon>Tracheophyta</taxon>
        <taxon>Spermatophyta</taxon>
        <taxon>Magnoliopsida</taxon>
        <taxon>eudicotyledons</taxon>
        <taxon>Gunneridae</taxon>
        <taxon>Pentapetalae</taxon>
        <taxon>asterids</taxon>
        <taxon>lamiids</taxon>
        <taxon>Lamiales</taxon>
        <taxon>Pedaliaceae</taxon>
        <taxon>Sesamum</taxon>
    </lineage>
</organism>
<protein>
    <recommendedName>
        <fullName evidence="6">S-protein homolog</fullName>
    </recommendedName>
</protein>
<evidence type="ECO:0000256" key="1">
    <source>
        <dbReference type="ARBA" id="ARBA00004613"/>
    </source>
</evidence>
<feature type="signal peptide" evidence="6">
    <location>
        <begin position="1"/>
        <end position="19"/>
    </location>
</feature>
<feature type="chain" id="PRO_5041772266" description="S-protein homolog" evidence="6">
    <location>
        <begin position="20"/>
        <end position="130"/>
    </location>
</feature>
<dbReference type="GO" id="GO:0005576">
    <property type="term" value="C:extracellular region"/>
    <property type="evidence" value="ECO:0007669"/>
    <property type="project" value="UniProtKB-SubCell"/>
</dbReference>
<sequence>MSKLFVQFLLLVLATSTSARVYVQLINRLDNGLRMNVHCQSREDDLGHHILKVGDTIQWDFNVNIWETTLFYCEVQWADLNWHHFDAYDAGRDKDRCRSVCRWMISRDGLLYGYDEESGYWEWFPLITIT</sequence>
<evidence type="ECO:0000313" key="8">
    <source>
        <dbReference type="Proteomes" id="UP001293254"/>
    </source>
</evidence>
<dbReference type="PANTHER" id="PTHR31232">
    <property type="match status" value="1"/>
</dbReference>
<keyword evidence="8" id="KW-1185">Reference proteome</keyword>
<dbReference type="GO" id="GO:0060320">
    <property type="term" value="P:rejection of self pollen"/>
    <property type="evidence" value="ECO:0007669"/>
    <property type="project" value="UniProtKB-KW"/>
</dbReference>
<dbReference type="PANTHER" id="PTHR31232:SF18">
    <property type="entry name" value="S-PROTEIN HOMOLOG"/>
    <property type="match status" value="1"/>
</dbReference>
<reference evidence="7" key="2">
    <citation type="journal article" date="2024" name="Plant">
        <title>Genomic evolution and insights into agronomic trait innovations of Sesamum species.</title>
        <authorList>
            <person name="Miao H."/>
            <person name="Wang L."/>
            <person name="Qu L."/>
            <person name="Liu H."/>
            <person name="Sun Y."/>
            <person name="Le M."/>
            <person name="Wang Q."/>
            <person name="Wei S."/>
            <person name="Zheng Y."/>
            <person name="Lin W."/>
            <person name="Duan Y."/>
            <person name="Cao H."/>
            <person name="Xiong S."/>
            <person name="Wang X."/>
            <person name="Wei L."/>
            <person name="Li C."/>
            <person name="Ma Q."/>
            <person name="Ju M."/>
            <person name="Zhao R."/>
            <person name="Li G."/>
            <person name="Mu C."/>
            <person name="Tian Q."/>
            <person name="Mei H."/>
            <person name="Zhang T."/>
            <person name="Gao T."/>
            <person name="Zhang H."/>
        </authorList>
    </citation>
    <scope>NUCLEOTIDE SEQUENCE</scope>
    <source>
        <strain evidence="7">3651</strain>
    </source>
</reference>